<evidence type="ECO:0000313" key="6">
    <source>
        <dbReference type="EMBL" id="KAF5734649.1"/>
    </source>
</evidence>
<keyword evidence="2" id="KW-0479">Metal-binding</keyword>
<proteinExistence type="predicted"/>
<evidence type="ECO:0000259" key="4">
    <source>
        <dbReference type="PROSITE" id="PS50103"/>
    </source>
</evidence>
<dbReference type="PROSITE" id="PS50128">
    <property type="entry name" value="SURP"/>
    <property type="match status" value="1"/>
</dbReference>
<evidence type="ECO:0000259" key="5">
    <source>
        <dbReference type="PROSITE" id="PS50128"/>
    </source>
</evidence>
<dbReference type="PANTHER" id="PTHR36886">
    <property type="entry name" value="PROTEIN FRIGIDA-ESSENTIAL 1"/>
    <property type="match status" value="1"/>
</dbReference>
<evidence type="ECO:0008006" key="8">
    <source>
        <dbReference type="Google" id="ProtNLM"/>
    </source>
</evidence>
<feature type="compositionally biased region" description="Basic and acidic residues" evidence="3">
    <location>
        <begin position="728"/>
        <end position="737"/>
    </location>
</feature>
<comment type="caution">
    <text evidence="6">The sequence shown here is derived from an EMBL/GenBank/DDBJ whole genome shotgun (WGS) entry which is preliminary data.</text>
</comment>
<dbReference type="InParanoid" id="A0A7J7CKT9"/>
<dbReference type="PROSITE" id="PS50103">
    <property type="entry name" value="ZF_C3H1"/>
    <property type="match status" value="1"/>
</dbReference>
<feature type="region of interest" description="Disordered" evidence="3">
    <location>
        <begin position="723"/>
        <end position="833"/>
    </location>
</feature>
<dbReference type="Gene3D" id="1.10.10.790">
    <property type="entry name" value="Surp module"/>
    <property type="match status" value="1"/>
</dbReference>
<gene>
    <name evidence="6" type="ORF">HS088_TW15G00141</name>
</gene>
<evidence type="ECO:0000256" key="2">
    <source>
        <dbReference type="PROSITE-ProRule" id="PRU00723"/>
    </source>
</evidence>
<feature type="region of interest" description="Disordered" evidence="3">
    <location>
        <begin position="1372"/>
        <end position="1429"/>
    </location>
</feature>
<evidence type="ECO:0000313" key="7">
    <source>
        <dbReference type="Proteomes" id="UP000593562"/>
    </source>
</evidence>
<feature type="compositionally biased region" description="Polar residues" evidence="3">
    <location>
        <begin position="1415"/>
        <end position="1424"/>
    </location>
</feature>
<feature type="compositionally biased region" description="Basic residues" evidence="3">
    <location>
        <begin position="767"/>
        <end position="821"/>
    </location>
</feature>
<dbReference type="GO" id="GO:0006397">
    <property type="term" value="P:mRNA processing"/>
    <property type="evidence" value="ECO:0007669"/>
    <property type="project" value="UniProtKB-KW"/>
</dbReference>
<name>A0A7J7CKT9_TRIWF</name>
<keyword evidence="2" id="KW-0862">Zinc</keyword>
<feature type="compositionally biased region" description="Polar residues" evidence="3">
    <location>
        <begin position="109"/>
        <end position="128"/>
    </location>
</feature>
<reference evidence="6 7" key="1">
    <citation type="journal article" date="2020" name="Nat. Commun.">
        <title>Genome of Tripterygium wilfordii and identification of cytochrome P450 involved in triptolide biosynthesis.</title>
        <authorList>
            <person name="Tu L."/>
            <person name="Su P."/>
            <person name="Zhang Z."/>
            <person name="Gao L."/>
            <person name="Wang J."/>
            <person name="Hu T."/>
            <person name="Zhou J."/>
            <person name="Zhang Y."/>
            <person name="Zhao Y."/>
            <person name="Liu Y."/>
            <person name="Song Y."/>
            <person name="Tong Y."/>
            <person name="Lu Y."/>
            <person name="Yang J."/>
            <person name="Xu C."/>
            <person name="Jia M."/>
            <person name="Peters R.J."/>
            <person name="Huang L."/>
            <person name="Gao W."/>
        </authorList>
    </citation>
    <scope>NUCLEOTIDE SEQUENCE [LARGE SCALE GENOMIC DNA]</scope>
    <source>
        <strain evidence="7">cv. XIE 37</strain>
        <tissue evidence="6">Leaf</tissue>
    </source>
</reference>
<organism evidence="6 7">
    <name type="scientific">Tripterygium wilfordii</name>
    <name type="common">Thunder God vine</name>
    <dbReference type="NCBI Taxonomy" id="458696"/>
    <lineage>
        <taxon>Eukaryota</taxon>
        <taxon>Viridiplantae</taxon>
        <taxon>Streptophyta</taxon>
        <taxon>Embryophyta</taxon>
        <taxon>Tracheophyta</taxon>
        <taxon>Spermatophyta</taxon>
        <taxon>Magnoliopsida</taxon>
        <taxon>eudicotyledons</taxon>
        <taxon>Gunneridae</taxon>
        <taxon>Pentapetalae</taxon>
        <taxon>rosids</taxon>
        <taxon>fabids</taxon>
        <taxon>Celastrales</taxon>
        <taxon>Celastraceae</taxon>
        <taxon>Tripterygium</taxon>
    </lineage>
</organism>
<dbReference type="EMBL" id="JAAARO010000015">
    <property type="protein sequence ID" value="KAF5734649.1"/>
    <property type="molecule type" value="Genomic_DNA"/>
</dbReference>
<feature type="compositionally biased region" description="Polar residues" evidence="3">
    <location>
        <begin position="250"/>
        <end position="276"/>
    </location>
</feature>
<feature type="zinc finger region" description="C3H1-type" evidence="2">
    <location>
        <begin position="837"/>
        <end position="864"/>
    </location>
</feature>
<dbReference type="InterPro" id="IPR035967">
    <property type="entry name" value="SWAP/Surp_sf"/>
</dbReference>
<feature type="compositionally biased region" description="Pro residues" evidence="3">
    <location>
        <begin position="209"/>
        <end position="232"/>
    </location>
</feature>
<feature type="region of interest" description="Disordered" evidence="3">
    <location>
        <begin position="1027"/>
        <end position="1072"/>
    </location>
</feature>
<dbReference type="Pfam" id="PF23030">
    <property type="entry name" value="SCAF11-like_C"/>
    <property type="match status" value="1"/>
</dbReference>
<feature type="region of interest" description="Disordered" evidence="3">
    <location>
        <begin position="1"/>
        <end position="318"/>
    </location>
</feature>
<dbReference type="InterPro" id="IPR052650">
    <property type="entry name" value="Zinc_finger_CCCH"/>
</dbReference>
<feature type="compositionally biased region" description="Pro residues" evidence="3">
    <location>
        <begin position="15"/>
        <end position="34"/>
    </location>
</feature>
<feature type="compositionally biased region" description="Basic and acidic residues" evidence="3">
    <location>
        <begin position="745"/>
        <end position="757"/>
    </location>
</feature>
<feature type="region of interest" description="Disordered" evidence="3">
    <location>
        <begin position="1096"/>
        <end position="1115"/>
    </location>
</feature>
<dbReference type="PANTHER" id="PTHR36886:SF7">
    <property type="entry name" value="EXPRESSED PROTEIN"/>
    <property type="match status" value="1"/>
</dbReference>
<feature type="compositionally biased region" description="Polar residues" evidence="3">
    <location>
        <begin position="149"/>
        <end position="175"/>
    </location>
</feature>
<dbReference type="SUPFAM" id="SSF109905">
    <property type="entry name" value="Surp module (SWAP domain)"/>
    <property type="match status" value="1"/>
</dbReference>
<evidence type="ECO:0000256" key="3">
    <source>
        <dbReference type="SAM" id="MobiDB-lite"/>
    </source>
</evidence>
<feature type="compositionally biased region" description="Basic and acidic residues" evidence="3">
    <location>
        <begin position="1404"/>
        <end position="1414"/>
    </location>
</feature>
<evidence type="ECO:0000256" key="1">
    <source>
        <dbReference type="ARBA" id="ARBA00022664"/>
    </source>
</evidence>
<keyword evidence="7" id="KW-1185">Reference proteome</keyword>
<sequence length="1737" mass="189780">MYNQPSYSSQSGQTPPMPVPPPFQQLPPSRAPPPPHRHHQLQHGPLPHSVNQQAPPPVPSHVGQPGPSPYRYGPSPLPTFPRVPSSGMSNAGQSCFRYPPPFHGGTPLYPTTQQNSPHPTHFGNQNVYPVQQPVAPAYGPPPPPRMLPHSSQDQSSYRAPVLQSPQVHNGVQGSQHILLAPPPPPASSLSTSAPLIPSTGGNSRMPSTALPPQPPPPSSSPPLPPPPPPPTSPFLSSMAIHATPNLPPRSDSNPDSSKLSGCGLKTSSSIDENSACSDGRDKLPEQSGSQAGYLAGKGSLSKGNMILDLPPTPPKPREEKLVQRTEALCQSIAKNGSDFEDMALLKKSGNSQFEFMLGGEPGSEAAIAHDYFLWMKKKCNLTMLDEGNCDSSSKAFAVDDKKMMVVVGSHSPADSDMEMEDDITHPDTVQVVKNSFESQNFELDSVCINSNEKECAPHSSGECKPVEAVSAKISLSVFPGPGNDNDLLDLSNFRFVEGFLLSCSLFVLVAGEWSSRFVECLVHSRLTFGSLFYTVHSPVTGSSGAPECSPAGEAVKSTSFRADNRSPPSLAAAEGIGHSPQHINDGSPFRLLQGYASDDSTGSEDEPRLEDFKTVSSAVSVDATNLLIDSECNLRTYIGLESPGKTEKQFGLPSGLAISSKAPEISAGSQGEFGITTRKTNARGAIDEHDETMLENEALINCVTICEDIQEQDVRGGACAVGTSSGKFHNENKDESAKSTPTLPKVDEFGRVVREGASDSDSDDSHHRRHSKRGRSRSWSRSPPGRRRQWRRRSPKRRRERRSRSRSWSPRHRRSRSRSPSHNHAGEFMGDRVRRDKGQVPDCFDFLRGRCYRAAFCRYRHHDRDEGDGSRHYRRSKQQYLEMHPSSKKSSVVEEIKNIPLKASDAKLEEINMDMSCGSFGATESGNFESDTLQSFIPHTAGQLIDADVTKFDSSKEGAAKFPERQSILEEPKEVIVHSCNSFMKKTECHHPFVNDKIPSKSDGKADALISYGEASQDAVCPSKFSAFQQPQPNLSGGRVQNADHPQTDNLSISDSSANGRSSTALNNPTASDIPIETENLHLSAQLPPPQLQLPFSQGVNAPHMEQPPKDPGKSFPPYMLPGQQSFFSVPSTSLPPPPPHHNSNVRSATPGISSQFQQAHLPSRNNIDSQTFSRPYTNELATYSQVGDFPYRSYATTSESHQPFLHAEDFRLRNPPVFNLSHQQFGGPGLLGEHPLPQLPVQGFSASSFLSQSNNHPQPTAFSQEFPATNFHGIRMPQLDPSTSTPHIHPYSQQQLPPHGLRPSMADNVNELPGKVISSSTYPPDHLDMNKSAYRPDFGSRTAHHNPYASTFEQPLFAKFTSKIFGQEKDSIDGQGVGSTGLRHYASSPKSGGDVGQNFSRSGGDRNDPHSDSIEPSSNSFNKSGYVHKREPTVDRDIVLRLIDPNKPLDVEENNQKEASAVVFATSFDNEEFGETADAEVGAVENASPSDLVGNMTAGDVEIDQFKSPGKSKKSKGSRSMRLFKVAIADFVKDVLKPSWRQGNMSKEAFKTIVKKTVDKVSGAMKSHQIPKSQARINQYIDSSQLKLTKLVMAHTAIFPHPHDFTNPKDCSLGPGGDIRVYLEASAGAENAQTYVQQCNLLLQNLTLVGVSTISCKEKRTCQPSTRLTSLKTLSSVSKARHLRRNLIDHSHVEVLEDEASLPRVRTFEEERTQKIYVFQQPNMNKIDVCQQARSS</sequence>
<dbReference type="InterPro" id="IPR057031">
    <property type="entry name" value="SFR19-like_C"/>
</dbReference>
<feature type="compositionally biased region" description="Low complexity" evidence="3">
    <location>
        <begin position="187"/>
        <end position="199"/>
    </location>
</feature>
<feature type="domain" description="C3H1-type" evidence="4">
    <location>
        <begin position="837"/>
        <end position="864"/>
    </location>
</feature>
<dbReference type="GO" id="GO:0008270">
    <property type="term" value="F:zinc ion binding"/>
    <property type="evidence" value="ECO:0007669"/>
    <property type="project" value="UniProtKB-KW"/>
</dbReference>
<accession>A0A7J7CKT9</accession>
<protein>
    <recommendedName>
        <fullName evidence="8">C3H1-type domain-containing protein</fullName>
    </recommendedName>
</protein>
<keyword evidence="2" id="KW-0863">Zinc-finger</keyword>
<keyword evidence="1" id="KW-0507">mRNA processing</keyword>
<feature type="region of interest" description="Disordered" evidence="3">
    <location>
        <begin position="541"/>
        <end position="584"/>
    </location>
</feature>
<feature type="compositionally biased region" description="Polar residues" evidence="3">
    <location>
        <begin position="1"/>
        <end position="12"/>
    </location>
</feature>
<dbReference type="InterPro" id="IPR000061">
    <property type="entry name" value="Surp"/>
</dbReference>
<dbReference type="InterPro" id="IPR000571">
    <property type="entry name" value="Znf_CCCH"/>
</dbReference>
<dbReference type="GO" id="GO:0003723">
    <property type="term" value="F:RNA binding"/>
    <property type="evidence" value="ECO:0007669"/>
    <property type="project" value="InterPro"/>
</dbReference>
<feature type="domain" description="SURP motif" evidence="5">
    <location>
        <begin position="324"/>
        <end position="372"/>
    </location>
</feature>
<feature type="compositionally biased region" description="Polar residues" evidence="3">
    <location>
        <begin position="1044"/>
        <end position="1071"/>
    </location>
</feature>
<dbReference type="Proteomes" id="UP000593562">
    <property type="component" value="Unassembled WGS sequence"/>
</dbReference>